<dbReference type="InterPro" id="IPR007219">
    <property type="entry name" value="XnlR_reg_dom"/>
</dbReference>
<dbReference type="PANTHER" id="PTHR31644">
    <property type="entry name" value="TRANSCRIPTIONAL ACTIVATOR ARO80-RELATED"/>
    <property type="match status" value="1"/>
</dbReference>
<dbReference type="PROSITE" id="PS50048">
    <property type="entry name" value="ZN2_CY6_FUNGAL_2"/>
    <property type="match status" value="1"/>
</dbReference>
<accession>A0A2U3EC59</accession>
<evidence type="ECO:0000313" key="6">
    <source>
        <dbReference type="Proteomes" id="UP000245956"/>
    </source>
</evidence>
<dbReference type="PANTHER" id="PTHR31644:SF1">
    <property type="entry name" value="ZN(II)2CYS6 TRANSCRIPTION FACTOR (EUROFUNG)"/>
    <property type="match status" value="1"/>
</dbReference>
<feature type="region of interest" description="Disordered" evidence="3">
    <location>
        <begin position="1"/>
        <end position="41"/>
    </location>
</feature>
<dbReference type="GO" id="GO:0005634">
    <property type="term" value="C:nucleus"/>
    <property type="evidence" value="ECO:0007669"/>
    <property type="project" value="TreeGrafter"/>
</dbReference>
<dbReference type="SMART" id="SM00906">
    <property type="entry name" value="Fungal_trans"/>
    <property type="match status" value="1"/>
</dbReference>
<feature type="compositionally biased region" description="Basic residues" evidence="3">
    <location>
        <begin position="1"/>
        <end position="18"/>
    </location>
</feature>
<feature type="compositionally biased region" description="Basic and acidic residues" evidence="3">
    <location>
        <begin position="217"/>
        <end position="226"/>
    </location>
</feature>
<dbReference type="Gene3D" id="4.10.240.10">
    <property type="entry name" value="Zn(2)-C6 fungal-type DNA-binding domain"/>
    <property type="match status" value="1"/>
</dbReference>
<dbReference type="InterPro" id="IPR052780">
    <property type="entry name" value="AAA_Catabolism_Regulators"/>
</dbReference>
<dbReference type="Proteomes" id="UP000245956">
    <property type="component" value="Unassembled WGS sequence"/>
</dbReference>
<feature type="compositionally biased region" description="Polar residues" evidence="3">
    <location>
        <begin position="138"/>
        <end position="154"/>
    </location>
</feature>
<dbReference type="EMBL" id="LCWV01000006">
    <property type="protein sequence ID" value="PWI72114.1"/>
    <property type="molecule type" value="Genomic_DNA"/>
</dbReference>
<keyword evidence="2" id="KW-0539">Nucleus</keyword>
<dbReference type="AlphaFoldDB" id="A0A2U3EC59"/>
<name>A0A2U3EC59_PURLI</name>
<dbReference type="CDD" id="cd00067">
    <property type="entry name" value="GAL4"/>
    <property type="match status" value="1"/>
</dbReference>
<evidence type="ECO:0000256" key="3">
    <source>
        <dbReference type="SAM" id="MobiDB-lite"/>
    </source>
</evidence>
<evidence type="ECO:0000259" key="4">
    <source>
        <dbReference type="PROSITE" id="PS50048"/>
    </source>
</evidence>
<reference evidence="5 6" key="1">
    <citation type="journal article" date="2016" name="Front. Microbiol.">
        <title>Genome and transcriptome sequences reveal the specific parasitism of the nematophagous Purpureocillium lilacinum 36-1.</title>
        <authorList>
            <person name="Xie J."/>
            <person name="Li S."/>
            <person name="Mo C."/>
            <person name="Xiao X."/>
            <person name="Peng D."/>
            <person name="Wang G."/>
            <person name="Xiao Y."/>
        </authorList>
    </citation>
    <scope>NUCLEOTIDE SEQUENCE [LARGE SCALE GENOMIC DNA]</scope>
    <source>
        <strain evidence="5 6">36-1</strain>
    </source>
</reference>
<keyword evidence="1" id="KW-0479">Metal-binding</keyword>
<feature type="region of interest" description="Disordered" evidence="3">
    <location>
        <begin position="138"/>
        <end position="233"/>
    </location>
</feature>
<sequence length="827" mass="90889">MPRHPQAQRRATRSHRATSPKLPPSPQNHQKPNDPGARAVSDIHRRHLVHDTDTTMQASPTQTPTDVARNKGKRVSRACLSCRLRKTRCDLDADGKTGTPPCKRCVEHQLECVLAKSRRGGRRIKGVRGSLPPVKSVVQPSVITPSSDGGQSSGIAAENDAAVAAQSRRDSELTARHQHQQQQQQQQKLQGWPSPHSAPAWRDDSPASTVPEEIEEESRQDSDGLEGHITSTDLLNPSDALDLLAQVADLEPGRLASSGRDAGSRAAPVQAAAGPASYFPPIADGILTWSEASYLVKRYHDKFHPFFPVANSSIFDGRPLAEWADKEPYLLTAILTVASKDDSSWYRVYEACSRYMETLVSRLIYSGSSNIGSVEALLILAEWTPQRPQDNSTIGCGQEDHGAWMLVGMAIRLGYLQRLEQTALLPEGGTQSVDASRKRIAWAACYMCDRQVSIRLGKGFWSRGPIPSINWRAADFPSLQAQALGPDNLALLFQAQLELIQLFSNAHDILYSSSAHRKQLYLGGEYIRYIDDFAAVLRKWKLSWANCTFTPPVKASMVLSFEFLRLYINAFAFQATLNRAVARASQRAPGMKAQNVGTLFSDVAGNPDARFIYESIDAANSLLSILNSFVDPVAGLKCMPLKYCLYVIYAAVFLFKVRAPVFPSTHGRADRGQARLAGAISGENDGGVRRAIQGTISQLQKSSNNPHSLGRRYATSLRLLWRKSSGKQGSKGRRESLREPPTPVQDLRADDVQGAGDKALELDPLNGFSWRDLDSLGQYIASNSALSMADGMLTGPEFDWEHGSSGLDDLAMRPQFDNVWSGHDIIF</sequence>
<protein>
    <recommendedName>
        <fullName evidence="4">Zn(2)-C6 fungal-type domain-containing protein</fullName>
    </recommendedName>
</protein>
<dbReference type="GO" id="GO:0003677">
    <property type="term" value="F:DNA binding"/>
    <property type="evidence" value="ECO:0007669"/>
    <property type="project" value="InterPro"/>
</dbReference>
<gene>
    <name evidence="5" type="ORF">PCL_10737</name>
</gene>
<comment type="caution">
    <text evidence="5">The sequence shown here is derived from an EMBL/GenBank/DDBJ whole genome shotgun (WGS) entry which is preliminary data.</text>
</comment>
<dbReference type="CDD" id="cd12148">
    <property type="entry name" value="fungal_TF_MHR"/>
    <property type="match status" value="1"/>
</dbReference>
<dbReference type="InterPro" id="IPR036864">
    <property type="entry name" value="Zn2-C6_fun-type_DNA-bd_sf"/>
</dbReference>
<dbReference type="PROSITE" id="PS00463">
    <property type="entry name" value="ZN2_CY6_FUNGAL_1"/>
    <property type="match status" value="1"/>
</dbReference>
<dbReference type="SUPFAM" id="SSF57701">
    <property type="entry name" value="Zn2/Cys6 DNA-binding domain"/>
    <property type="match status" value="1"/>
</dbReference>
<dbReference type="Pfam" id="PF00172">
    <property type="entry name" value="Zn_clus"/>
    <property type="match status" value="1"/>
</dbReference>
<organism evidence="5 6">
    <name type="scientific">Purpureocillium lilacinum</name>
    <name type="common">Paecilomyces lilacinus</name>
    <dbReference type="NCBI Taxonomy" id="33203"/>
    <lineage>
        <taxon>Eukaryota</taxon>
        <taxon>Fungi</taxon>
        <taxon>Dikarya</taxon>
        <taxon>Ascomycota</taxon>
        <taxon>Pezizomycotina</taxon>
        <taxon>Sordariomycetes</taxon>
        <taxon>Hypocreomycetidae</taxon>
        <taxon>Hypocreales</taxon>
        <taxon>Ophiocordycipitaceae</taxon>
        <taxon>Purpureocillium</taxon>
    </lineage>
</organism>
<dbReference type="SMART" id="SM00066">
    <property type="entry name" value="GAL4"/>
    <property type="match status" value="1"/>
</dbReference>
<feature type="domain" description="Zn(2)-C6 fungal-type" evidence="4">
    <location>
        <begin position="78"/>
        <end position="114"/>
    </location>
</feature>
<dbReference type="GO" id="GO:0008270">
    <property type="term" value="F:zinc ion binding"/>
    <property type="evidence" value="ECO:0007669"/>
    <property type="project" value="InterPro"/>
</dbReference>
<proteinExistence type="predicted"/>
<evidence type="ECO:0000256" key="1">
    <source>
        <dbReference type="ARBA" id="ARBA00022723"/>
    </source>
</evidence>
<dbReference type="GO" id="GO:0006351">
    <property type="term" value="P:DNA-templated transcription"/>
    <property type="evidence" value="ECO:0007669"/>
    <property type="project" value="InterPro"/>
</dbReference>
<dbReference type="InterPro" id="IPR001138">
    <property type="entry name" value="Zn2Cys6_DnaBD"/>
</dbReference>
<dbReference type="GO" id="GO:0000981">
    <property type="term" value="F:DNA-binding transcription factor activity, RNA polymerase II-specific"/>
    <property type="evidence" value="ECO:0007669"/>
    <property type="project" value="InterPro"/>
</dbReference>
<evidence type="ECO:0000256" key="2">
    <source>
        <dbReference type="ARBA" id="ARBA00023242"/>
    </source>
</evidence>
<evidence type="ECO:0000313" key="5">
    <source>
        <dbReference type="EMBL" id="PWI72114.1"/>
    </source>
</evidence>
<feature type="region of interest" description="Disordered" evidence="3">
    <location>
        <begin position="724"/>
        <end position="749"/>
    </location>
</feature>